<dbReference type="Gene3D" id="1.20.140.30">
    <property type="entry name" value="MOB kinase activator"/>
    <property type="match status" value="1"/>
</dbReference>
<gene>
    <name evidence="3" type="ORF">BDV98DRAFT_547199</name>
</gene>
<organism evidence="3 4">
    <name type="scientific">Pterulicium gracile</name>
    <dbReference type="NCBI Taxonomy" id="1884261"/>
    <lineage>
        <taxon>Eukaryota</taxon>
        <taxon>Fungi</taxon>
        <taxon>Dikarya</taxon>
        <taxon>Basidiomycota</taxon>
        <taxon>Agaricomycotina</taxon>
        <taxon>Agaricomycetes</taxon>
        <taxon>Agaricomycetidae</taxon>
        <taxon>Agaricales</taxon>
        <taxon>Pleurotineae</taxon>
        <taxon>Pterulaceae</taxon>
        <taxon>Pterulicium</taxon>
    </lineage>
</organism>
<keyword evidence="1" id="KW-0479">Metal-binding</keyword>
<feature type="binding site" evidence="1">
    <location>
        <position position="196"/>
    </location>
    <ligand>
        <name>Zn(2+)</name>
        <dbReference type="ChEBI" id="CHEBI:29105"/>
    </ligand>
</feature>
<evidence type="ECO:0000256" key="1">
    <source>
        <dbReference type="PIRSR" id="PIRSR605301-1"/>
    </source>
</evidence>
<dbReference type="EMBL" id="ML178822">
    <property type="protein sequence ID" value="TFL02647.1"/>
    <property type="molecule type" value="Genomic_DNA"/>
</dbReference>
<feature type="binding site" evidence="1">
    <location>
        <position position="116"/>
    </location>
    <ligand>
        <name>Zn(2+)</name>
        <dbReference type="ChEBI" id="CHEBI:29105"/>
    </ligand>
</feature>
<feature type="region of interest" description="Disordered" evidence="2">
    <location>
        <begin position="1"/>
        <end position="48"/>
    </location>
</feature>
<dbReference type="InterPro" id="IPR005301">
    <property type="entry name" value="MOB_kinase_act_fam"/>
</dbReference>
<dbReference type="AlphaFoldDB" id="A0A5C3QM92"/>
<sequence>MSFLNSIGRSMTRNTNPKGPSKRSPTPTSATFPPETPTSPTAPHSQSQLSSSQQKPLYLCSPFVESALVKGNFKTIVMLPKYVDIMEWVAVNIFDFYTNLNEFYGVITEFCTQHHCPTMAAGPTLNYTWINQERKSVQLAAPYYIDYVMTWVENLINDESVFPTKSNQEFHNSFPSTVKHVYRQLLRVFAHIYHAHYPQILHLRSEPHFNSLFAHFLAFGREYELLEMKDVRGSSSSPVGIGALYEKWREMGILEG</sequence>
<accession>A0A5C3QM92</accession>
<keyword evidence="4" id="KW-1185">Reference proteome</keyword>
<reference evidence="3 4" key="1">
    <citation type="journal article" date="2019" name="Nat. Ecol. Evol.">
        <title>Megaphylogeny resolves global patterns of mushroom evolution.</title>
        <authorList>
            <person name="Varga T."/>
            <person name="Krizsan K."/>
            <person name="Foldi C."/>
            <person name="Dima B."/>
            <person name="Sanchez-Garcia M."/>
            <person name="Sanchez-Ramirez S."/>
            <person name="Szollosi G.J."/>
            <person name="Szarkandi J.G."/>
            <person name="Papp V."/>
            <person name="Albert L."/>
            <person name="Andreopoulos W."/>
            <person name="Angelini C."/>
            <person name="Antonin V."/>
            <person name="Barry K.W."/>
            <person name="Bougher N.L."/>
            <person name="Buchanan P."/>
            <person name="Buyck B."/>
            <person name="Bense V."/>
            <person name="Catcheside P."/>
            <person name="Chovatia M."/>
            <person name="Cooper J."/>
            <person name="Damon W."/>
            <person name="Desjardin D."/>
            <person name="Finy P."/>
            <person name="Geml J."/>
            <person name="Haridas S."/>
            <person name="Hughes K."/>
            <person name="Justo A."/>
            <person name="Karasinski D."/>
            <person name="Kautmanova I."/>
            <person name="Kiss B."/>
            <person name="Kocsube S."/>
            <person name="Kotiranta H."/>
            <person name="LaButti K.M."/>
            <person name="Lechner B.E."/>
            <person name="Liimatainen K."/>
            <person name="Lipzen A."/>
            <person name="Lukacs Z."/>
            <person name="Mihaltcheva S."/>
            <person name="Morgado L.N."/>
            <person name="Niskanen T."/>
            <person name="Noordeloos M.E."/>
            <person name="Ohm R.A."/>
            <person name="Ortiz-Santana B."/>
            <person name="Ovrebo C."/>
            <person name="Racz N."/>
            <person name="Riley R."/>
            <person name="Savchenko A."/>
            <person name="Shiryaev A."/>
            <person name="Soop K."/>
            <person name="Spirin V."/>
            <person name="Szebenyi C."/>
            <person name="Tomsovsky M."/>
            <person name="Tulloss R.E."/>
            <person name="Uehling J."/>
            <person name="Grigoriev I.V."/>
            <person name="Vagvolgyi C."/>
            <person name="Papp T."/>
            <person name="Martin F.M."/>
            <person name="Miettinen O."/>
            <person name="Hibbett D.S."/>
            <person name="Nagy L.G."/>
        </authorList>
    </citation>
    <scope>NUCLEOTIDE SEQUENCE [LARGE SCALE GENOMIC DNA]</scope>
    <source>
        <strain evidence="3 4">CBS 309.79</strain>
    </source>
</reference>
<dbReference type="SUPFAM" id="SSF101152">
    <property type="entry name" value="Mob1/phocein"/>
    <property type="match status" value="1"/>
</dbReference>
<feature type="compositionally biased region" description="Polar residues" evidence="2">
    <location>
        <begin position="1"/>
        <end position="31"/>
    </location>
</feature>
<dbReference type="Proteomes" id="UP000305067">
    <property type="component" value="Unassembled WGS sequence"/>
</dbReference>
<evidence type="ECO:0000313" key="3">
    <source>
        <dbReference type="EMBL" id="TFL02647.1"/>
    </source>
</evidence>
<dbReference type="PANTHER" id="PTHR22599">
    <property type="entry name" value="MPS ONE BINDER KINASE ACTIVATOR-LIKE MOB"/>
    <property type="match status" value="1"/>
</dbReference>
<dbReference type="STRING" id="1884261.A0A5C3QM92"/>
<evidence type="ECO:0000256" key="2">
    <source>
        <dbReference type="SAM" id="MobiDB-lite"/>
    </source>
</evidence>
<proteinExistence type="predicted"/>
<feature type="binding site" evidence="1">
    <location>
        <position position="191"/>
    </location>
    <ligand>
        <name>Zn(2+)</name>
        <dbReference type="ChEBI" id="CHEBI:29105"/>
    </ligand>
</feature>
<keyword evidence="1" id="KW-0862">Zinc</keyword>
<feature type="binding site" evidence="1">
    <location>
        <position position="111"/>
    </location>
    <ligand>
        <name>Zn(2+)</name>
        <dbReference type="ChEBI" id="CHEBI:29105"/>
    </ligand>
</feature>
<evidence type="ECO:0000313" key="4">
    <source>
        <dbReference type="Proteomes" id="UP000305067"/>
    </source>
</evidence>
<dbReference type="SMART" id="SM01388">
    <property type="entry name" value="Mob1_phocein"/>
    <property type="match status" value="1"/>
</dbReference>
<name>A0A5C3QM92_9AGAR</name>
<dbReference type="InterPro" id="IPR036703">
    <property type="entry name" value="MOB_kinase_act_sf"/>
</dbReference>
<dbReference type="Pfam" id="PF03637">
    <property type="entry name" value="Mob1_phocein"/>
    <property type="match status" value="1"/>
</dbReference>
<dbReference type="OrthoDB" id="8170117at2759"/>
<protein>
    <submittedName>
        <fullName evidence="3">Mob1/phocein</fullName>
    </submittedName>
</protein>